<keyword evidence="3" id="KW-1185">Reference proteome</keyword>
<dbReference type="EMBL" id="CP045226">
    <property type="protein sequence ID" value="QFS44959.1"/>
    <property type="molecule type" value="Genomic_DNA"/>
</dbReference>
<name>A0A5P8VYS1_9NOSO</name>
<organism evidence="2 3">
    <name type="scientific">Nostoc sphaeroides CCNUC1</name>
    <dbReference type="NCBI Taxonomy" id="2653204"/>
    <lineage>
        <taxon>Bacteria</taxon>
        <taxon>Bacillati</taxon>
        <taxon>Cyanobacteriota</taxon>
        <taxon>Cyanophyceae</taxon>
        <taxon>Nostocales</taxon>
        <taxon>Nostocaceae</taxon>
        <taxon>Nostoc</taxon>
    </lineage>
</organism>
<protein>
    <submittedName>
        <fullName evidence="2">Uncharacterized protein</fullName>
    </submittedName>
</protein>
<accession>A0A5P8VYS1</accession>
<reference evidence="2 3" key="1">
    <citation type="submission" date="2019-10" db="EMBL/GenBank/DDBJ databases">
        <title>Genomic and transcriptomic insights into the perfect genentic adaptation of a filamentous nitrogen-fixing cyanobacterium to rice fields.</title>
        <authorList>
            <person name="Chen Z."/>
        </authorList>
    </citation>
    <scope>NUCLEOTIDE SEQUENCE [LARGE SCALE GENOMIC DNA]</scope>
    <source>
        <strain evidence="2">CCNUC1</strain>
    </source>
</reference>
<proteinExistence type="predicted"/>
<sequence length="42" mass="4706">MTDNRQPSTVNRQPSTFSLSTSKTSITVGCDRFSLRSTAQIW</sequence>
<dbReference type="KEGG" id="nsh:GXM_02434"/>
<evidence type="ECO:0000313" key="2">
    <source>
        <dbReference type="EMBL" id="QFS44959.1"/>
    </source>
</evidence>
<gene>
    <name evidence="2" type="ORF">GXM_02434</name>
</gene>
<evidence type="ECO:0000313" key="3">
    <source>
        <dbReference type="Proteomes" id="UP000326678"/>
    </source>
</evidence>
<evidence type="ECO:0000256" key="1">
    <source>
        <dbReference type="SAM" id="MobiDB-lite"/>
    </source>
</evidence>
<dbReference type="AlphaFoldDB" id="A0A5P8VYS1"/>
<dbReference type="RefSeq" id="WP_267313659.1">
    <property type="nucleotide sequence ID" value="NZ_CP045226.1"/>
</dbReference>
<feature type="region of interest" description="Disordered" evidence="1">
    <location>
        <begin position="1"/>
        <end position="23"/>
    </location>
</feature>
<dbReference type="Proteomes" id="UP000326678">
    <property type="component" value="Chromosome Gxm1"/>
</dbReference>